<comment type="caution">
    <text evidence="1">The sequence shown here is derived from an EMBL/GenBank/DDBJ whole genome shotgun (WGS) entry which is preliminary data.</text>
</comment>
<organism evidence="1 2">
    <name type="scientific">Cetraspora pellucida</name>
    <dbReference type="NCBI Taxonomy" id="1433469"/>
    <lineage>
        <taxon>Eukaryota</taxon>
        <taxon>Fungi</taxon>
        <taxon>Fungi incertae sedis</taxon>
        <taxon>Mucoromycota</taxon>
        <taxon>Glomeromycotina</taxon>
        <taxon>Glomeromycetes</taxon>
        <taxon>Diversisporales</taxon>
        <taxon>Gigasporaceae</taxon>
        <taxon>Cetraspora</taxon>
    </lineage>
</organism>
<protein>
    <submittedName>
        <fullName evidence="1">1086_t:CDS:1</fullName>
    </submittedName>
</protein>
<accession>A0ACA9PPQ6</accession>
<name>A0ACA9PPQ6_9GLOM</name>
<sequence>MAGPKRDVTYNDDIKPLLVNPKVTAQIDLYYSNMKLTPQSEPIPYTDFVNDPTYTKYNGLKENSDSNPITNLPAPDSINPLTFKDIKNLFTDCDETRMARAMTKVATASKKKKDDILSVLKQKAMPPGVPWPDDKVNMFTAWIYDGCMDDISYMIPVFPSDVKTNESGEPMDPGSLNFNDHILPMFSLGNQKAMLNFASLDLHKYDDVNGIYKSEIFR</sequence>
<keyword evidence="2" id="KW-1185">Reference proteome</keyword>
<gene>
    <name evidence="1" type="ORF">SPELUC_LOCUS12257</name>
</gene>
<dbReference type="EMBL" id="CAJVPW010028393">
    <property type="protein sequence ID" value="CAG8718171.1"/>
    <property type="molecule type" value="Genomic_DNA"/>
</dbReference>
<evidence type="ECO:0000313" key="1">
    <source>
        <dbReference type="EMBL" id="CAG8718171.1"/>
    </source>
</evidence>
<reference evidence="1" key="1">
    <citation type="submission" date="2021-06" db="EMBL/GenBank/DDBJ databases">
        <authorList>
            <person name="Kallberg Y."/>
            <person name="Tangrot J."/>
            <person name="Rosling A."/>
        </authorList>
    </citation>
    <scope>NUCLEOTIDE SEQUENCE</scope>
    <source>
        <strain evidence="1">28 12/20/2015</strain>
    </source>
</reference>
<dbReference type="Proteomes" id="UP000789366">
    <property type="component" value="Unassembled WGS sequence"/>
</dbReference>
<feature type="non-terminal residue" evidence="1">
    <location>
        <position position="218"/>
    </location>
</feature>
<proteinExistence type="predicted"/>
<evidence type="ECO:0000313" key="2">
    <source>
        <dbReference type="Proteomes" id="UP000789366"/>
    </source>
</evidence>